<name>A0A2T4MX17_AERVE</name>
<proteinExistence type="predicted"/>
<evidence type="ECO:0000313" key="2">
    <source>
        <dbReference type="Proteomes" id="UP000241986"/>
    </source>
</evidence>
<reference evidence="1 2" key="1">
    <citation type="submission" date="2018-03" db="EMBL/GenBank/DDBJ databases">
        <title>Aeromonas veronii whole genome sequencing and analysis.</title>
        <authorList>
            <person name="Xie H."/>
            <person name="Liu T."/>
            <person name="Wang K."/>
        </authorList>
    </citation>
    <scope>NUCLEOTIDE SEQUENCE [LARGE SCALE GENOMIC DNA]</scope>
    <source>
        <strain evidence="1 2">XH.VA.1</strain>
    </source>
</reference>
<dbReference type="AlphaFoldDB" id="A0A2T4MX17"/>
<organism evidence="1 2">
    <name type="scientific">Aeromonas veronii</name>
    <dbReference type="NCBI Taxonomy" id="654"/>
    <lineage>
        <taxon>Bacteria</taxon>
        <taxon>Pseudomonadati</taxon>
        <taxon>Pseudomonadota</taxon>
        <taxon>Gammaproteobacteria</taxon>
        <taxon>Aeromonadales</taxon>
        <taxon>Aeromonadaceae</taxon>
        <taxon>Aeromonas</taxon>
    </lineage>
</organism>
<comment type="caution">
    <text evidence="1">The sequence shown here is derived from an EMBL/GenBank/DDBJ whole genome shotgun (WGS) entry which is preliminary data.</text>
</comment>
<accession>A0A2T4MX17</accession>
<protein>
    <submittedName>
        <fullName evidence="1">Uncharacterized protein</fullName>
    </submittedName>
</protein>
<dbReference type="RefSeq" id="WP_107684740.1">
    <property type="nucleotide sequence ID" value="NZ_PZKL01000045.1"/>
</dbReference>
<sequence length="108" mass="12338">MSSVKNIKMSFDEWIEKYNPIHNPNGEGIVAGEKSIQFNMLNEDDHKQVTSADKMAVWTLYDGEFDEDDEDADVKMMICNGLSYTNAVGHFITEQKFNQAENIEVLLD</sequence>
<dbReference type="Proteomes" id="UP000241986">
    <property type="component" value="Unassembled WGS sequence"/>
</dbReference>
<dbReference type="EMBL" id="PZKL01000045">
    <property type="protein sequence ID" value="PTH79115.1"/>
    <property type="molecule type" value="Genomic_DNA"/>
</dbReference>
<evidence type="ECO:0000313" key="1">
    <source>
        <dbReference type="EMBL" id="PTH79115.1"/>
    </source>
</evidence>
<gene>
    <name evidence="1" type="ORF">DAA48_22005</name>
</gene>